<sequence length="63" mass="7343">MVKPTILKFFNYQHLPEKLQRVSKPFHDMAHTLVKELPENEESQVALRKLLESKDAAVRALVE</sequence>
<protein>
    <submittedName>
        <fullName evidence="1">Uncharacterized protein</fullName>
    </submittedName>
</protein>
<evidence type="ECO:0000313" key="1">
    <source>
        <dbReference type="EMBL" id="WDG10663.1"/>
    </source>
</evidence>
<reference evidence="1" key="1">
    <citation type="submission" date="2023-02" db="EMBL/GenBank/DDBJ databases">
        <title>Isolation, identification, and genome analysis of Vibrio campbellii in the Penaeus vannamei larvae stage.</title>
        <authorList>
            <person name="Huang T."/>
            <person name="Zhang B."/>
        </authorList>
    </citation>
    <scope>NUCLEOTIDE SEQUENCE</scope>
    <source>
        <strain evidence="1">20220413_1</strain>
    </source>
</reference>
<name>A0AAQ2Y2G8_9VIBR</name>
<dbReference type="AlphaFoldDB" id="A0AAQ2Y2G8"/>
<organism evidence="1 2">
    <name type="scientific">Vibrio campbellii</name>
    <dbReference type="NCBI Taxonomy" id="680"/>
    <lineage>
        <taxon>Bacteria</taxon>
        <taxon>Pseudomonadati</taxon>
        <taxon>Pseudomonadota</taxon>
        <taxon>Gammaproteobacteria</taxon>
        <taxon>Vibrionales</taxon>
        <taxon>Vibrionaceae</taxon>
        <taxon>Vibrio</taxon>
    </lineage>
</organism>
<proteinExistence type="predicted"/>
<accession>A0AAQ2Y2G8</accession>
<dbReference type="EMBL" id="CP117989">
    <property type="protein sequence ID" value="WDG10663.1"/>
    <property type="molecule type" value="Genomic_DNA"/>
</dbReference>
<gene>
    <name evidence="1" type="ORF">PUN50_25170</name>
</gene>
<dbReference type="Proteomes" id="UP001219537">
    <property type="component" value="Chromosome 2"/>
</dbReference>
<dbReference type="RefSeq" id="WP_062853638.1">
    <property type="nucleotide sequence ID" value="NZ_CP020077.1"/>
</dbReference>
<evidence type="ECO:0000313" key="2">
    <source>
        <dbReference type="Proteomes" id="UP001219537"/>
    </source>
</evidence>